<reference evidence="1 2" key="1">
    <citation type="submission" date="2018-11" db="EMBL/GenBank/DDBJ databases">
        <authorList>
            <person name="Ye M.-Q."/>
            <person name="Du Z.-J."/>
        </authorList>
    </citation>
    <scope>NUCLEOTIDE SEQUENCE [LARGE SCALE GENOMIC DNA]</scope>
    <source>
        <strain evidence="1 2">U0105</strain>
    </source>
</reference>
<comment type="caution">
    <text evidence="1">The sequence shown here is derived from an EMBL/GenBank/DDBJ whole genome shotgun (WGS) entry which is preliminary data.</text>
</comment>
<gene>
    <name evidence="1" type="ORF">DRW07_05090</name>
</gene>
<dbReference type="InterPro" id="IPR021246">
    <property type="entry name" value="DUF2797"/>
</dbReference>
<dbReference type="OrthoDB" id="9775734at2"/>
<protein>
    <submittedName>
        <fullName evidence="1">DUF2797 domain-containing protein</fullName>
    </submittedName>
</protein>
<dbReference type="EMBL" id="RPOK01000001">
    <property type="protein sequence ID" value="RPJ68771.1"/>
    <property type="molecule type" value="Genomic_DNA"/>
</dbReference>
<name>A0A3N5YR11_9ALTE</name>
<proteinExistence type="predicted"/>
<dbReference type="RefSeq" id="WP_124026771.1">
    <property type="nucleotide sequence ID" value="NZ_JBHRSN010000005.1"/>
</dbReference>
<accession>A0A3N5YR11</accession>
<dbReference type="Proteomes" id="UP000275281">
    <property type="component" value="Unassembled WGS sequence"/>
</dbReference>
<evidence type="ECO:0000313" key="1">
    <source>
        <dbReference type="EMBL" id="RPJ68771.1"/>
    </source>
</evidence>
<dbReference type="Pfam" id="PF10977">
    <property type="entry name" value="DUF2797"/>
    <property type="match status" value="1"/>
</dbReference>
<keyword evidence="2" id="KW-1185">Reference proteome</keyword>
<sequence length="278" mass="31342">MQFQGTLKKMHTHYNDNGFVDYSLPIGEALVSMEPILGQKLTLTFEQAISCTHCGRKTKKSFNQGYCYPCVISLAQCDTCIIKPELCHFHEGTCREPEWGEANCLQDHFVYLANTGALKVGITRHVTDAVSSRWMDQGATQALAIMRVPNRKVSGLVEMAFKKYVADKTNWRTMLKGEPDAINLQAEKDRLLDNIKAPLAEIEDTHGLTAFSETNGKVHKITYPVSTYPEKIKSINLDKTPTFTGTLNGIKGQYWLLDEDRVINIRKYAGYHCTLTIE</sequence>
<organism evidence="1 2">
    <name type="scientific">Alteromonas sediminis</name>
    <dbReference type="NCBI Taxonomy" id="2259342"/>
    <lineage>
        <taxon>Bacteria</taxon>
        <taxon>Pseudomonadati</taxon>
        <taxon>Pseudomonadota</taxon>
        <taxon>Gammaproteobacteria</taxon>
        <taxon>Alteromonadales</taxon>
        <taxon>Alteromonadaceae</taxon>
        <taxon>Alteromonas/Salinimonas group</taxon>
        <taxon>Alteromonas</taxon>
    </lineage>
</organism>
<dbReference type="AlphaFoldDB" id="A0A3N5YR11"/>
<evidence type="ECO:0000313" key="2">
    <source>
        <dbReference type="Proteomes" id="UP000275281"/>
    </source>
</evidence>